<dbReference type="EMBL" id="JACYFT010000001">
    <property type="protein sequence ID" value="MBD8050243.1"/>
    <property type="molecule type" value="Genomic_DNA"/>
</dbReference>
<protein>
    <submittedName>
        <fullName evidence="2">MOSC domain-containing protein</fullName>
    </submittedName>
</protein>
<dbReference type="PANTHER" id="PTHR30212:SF2">
    <property type="entry name" value="PROTEIN YIIM"/>
    <property type="match status" value="1"/>
</dbReference>
<evidence type="ECO:0000313" key="3">
    <source>
        <dbReference type="Proteomes" id="UP000647424"/>
    </source>
</evidence>
<evidence type="ECO:0000313" key="2">
    <source>
        <dbReference type="EMBL" id="MBD8050243.1"/>
    </source>
</evidence>
<organism evidence="2 3">
    <name type="scientific">Limnohabitans radicicola</name>
    <dbReference type="NCBI Taxonomy" id="2771427"/>
    <lineage>
        <taxon>Bacteria</taxon>
        <taxon>Pseudomonadati</taxon>
        <taxon>Pseudomonadota</taxon>
        <taxon>Betaproteobacteria</taxon>
        <taxon>Burkholderiales</taxon>
        <taxon>Comamonadaceae</taxon>
        <taxon>Limnohabitans</taxon>
    </lineage>
</organism>
<proteinExistence type="predicted"/>
<dbReference type="PROSITE" id="PS51340">
    <property type="entry name" value="MOSC"/>
    <property type="match status" value="1"/>
</dbReference>
<keyword evidence="3" id="KW-1185">Reference proteome</keyword>
<dbReference type="Pfam" id="PF03473">
    <property type="entry name" value="MOSC"/>
    <property type="match status" value="1"/>
</dbReference>
<dbReference type="GO" id="GO:0030170">
    <property type="term" value="F:pyridoxal phosphate binding"/>
    <property type="evidence" value="ECO:0007669"/>
    <property type="project" value="InterPro"/>
</dbReference>
<accession>A0A927IL14</accession>
<dbReference type="SUPFAM" id="SSF50800">
    <property type="entry name" value="PK beta-barrel domain-like"/>
    <property type="match status" value="1"/>
</dbReference>
<dbReference type="InterPro" id="IPR005302">
    <property type="entry name" value="MoCF_Sase_C"/>
</dbReference>
<reference evidence="2 3" key="1">
    <citation type="submission" date="2020-09" db="EMBL/GenBank/DDBJ databases">
        <title>Genome seq and assembly of Limnohabitants sp.</title>
        <authorList>
            <person name="Chhetri G."/>
        </authorList>
    </citation>
    <scope>NUCLEOTIDE SEQUENCE [LARGE SCALE GENOMIC DNA]</scope>
    <source>
        <strain evidence="2 3">JUR4</strain>
    </source>
</reference>
<name>A0A927IL14_9BURK</name>
<dbReference type="InterPro" id="IPR052353">
    <property type="entry name" value="Benzoxazolinone_Detox_Enz"/>
</dbReference>
<dbReference type="GO" id="GO:0030151">
    <property type="term" value="F:molybdenum ion binding"/>
    <property type="evidence" value="ECO:0007669"/>
    <property type="project" value="InterPro"/>
</dbReference>
<comment type="caution">
    <text evidence="2">The sequence shown here is derived from an EMBL/GenBank/DDBJ whole genome shotgun (WGS) entry which is preliminary data.</text>
</comment>
<gene>
    <name evidence="2" type="ORF">IC609_06780</name>
</gene>
<dbReference type="Proteomes" id="UP000647424">
    <property type="component" value="Unassembled WGS sequence"/>
</dbReference>
<sequence>MSAIGKVTVNGPLSVGPLGLAGDEQADPSVHGGLSKAVYALPFEHLAWWQTQRDNRGVSLFDEALAPGYLGENLSLQGLSEAEVFIGDTLHFADLVLRVTEPRQPCGKFNAVMGYDQAGRDMVQSGRCGFYLAVDQPGKVSAGEAFTLQPGERVTSVANALRHKAWKHLR</sequence>
<dbReference type="PANTHER" id="PTHR30212">
    <property type="entry name" value="PROTEIN YIIM"/>
    <property type="match status" value="1"/>
</dbReference>
<evidence type="ECO:0000259" key="1">
    <source>
        <dbReference type="PROSITE" id="PS51340"/>
    </source>
</evidence>
<dbReference type="Gene3D" id="2.40.33.20">
    <property type="entry name" value="PK beta-barrel domain-like"/>
    <property type="match status" value="1"/>
</dbReference>
<feature type="domain" description="MOSC" evidence="1">
    <location>
        <begin position="7"/>
        <end position="149"/>
    </location>
</feature>
<dbReference type="AlphaFoldDB" id="A0A927IL14"/>
<dbReference type="GO" id="GO:0003824">
    <property type="term" value="F:catalytic activity"/>
    <property type="evidence" value="ECO:0007669"/>
    <property type="project" value="InterPro"/>
</dbReference>
<dbReference type="InterPro" id="IPR011037">
    <property type="entry name" value="Pyrv_Knase-like_insert_dom_sf"/>
</dbReference>